<comment type="caution">
    <text evidence="1">The sequence shown here is derived from an EMBL/GenBank/DDBJ whole genome shotgun (WGS) entry which is preliminary data.</text>
</comment>
<dbReference type="EMBL" id="CALNXJ010000030">
    <property type="protein sequence ID" value="CAH3136326.1"/>
    <property type="molecule type" value="Genomic_DNA"/>
</dbReference>
<name>A0AAU9X5G6_9CNID</name>
<evidence type="ECO:0000313" key="1">
    <source>
        <dbReference type="EMBL" id="CAH3136326.1"/>
    </source>
</evidence>
<organism evidence="1 2">
    <name type="scientific">Pocillopora meandrina</name>
    <dbReference type="NCBI Taxonomy" id="46732"/>
    <lineage>
        <taxon>Eukaryota</taxon>
        <taxon>Metazoa</taxon>
        <taxon>Cnidaria</taxon>
        <taxon>Anthozoa</taxon>
        <taxon>Hexacorallia</taxon>
        <taxon>Scleractinia</taxon>
        <taxon>Astrocoeniina</taxon>
        <taxon>Pocilloporidae</taxon>
        <taxon>Pocillopora</taxon>
    </lineage>
</organism>
<accession>A0AAU9X5G6</accession>
<reference evidence="1 2" key="1">
    <citation type="submission" date="2022-05" db="EMBL/GenBank/DDBJ databases">
        <authorList>
            <consortium name="Genoscope - CEA"/>
            <person name="William W."/>
        </authorList>
    </citation>
    <scope>NUCLEOTIDE SEQUENCE [LARGE SCALE GENOMIC DNA]</scope>
</reference>
<dbReference type="Proteomes" id="UP001159428">
    <property type="component" value="Unassembled WGS sequence"/>
</dbReference>
<feature type="non-terminal residue" evidence="1">
    <location>
        <position position="1"/>
    </location>
</feature>
<keyword evidence="2" id="KW-1185">Reference proteome</keyword>
<dbReference type="AlphaFoldDB" id="A0AAU9X5G6"/>
<feature type="non-terminal residue" evidence="1">
    <location>
        <position position="86"/>
    </location>
</feature>
<gene>
    <name evidence="1" type="ORF">PMEA_00017655</name>
</gene>
<evidence type="ECO:0000313" key="2">
    <source>
        <dbReference type="Proteomes" id="UP001159428"/>
    </source>
</evidence>
<sequence length="86" mass="9809">KKRKEYVAYFNPKLTQASCDCIILVALDKPSVMHVQRSKELEKLKKLFGLSLLRGKDKNTYIRATANALLEHGYVEVDKEGDLTNL</sequence>
<protein>
    <submittedName>
        <fullName evidence="1">Uncharacterized protein</fullName>
    </submittedName>
</protein>
<proteinExistence type="predicted"/>